<keyword evidence="4" id="KW-0646">Protease inhibitor</keyword>
<dbReference type="SMART" id="SM00198">
    <property type="entry name" value="SCP"/>
    <property type="match status" value="1"/>
</dbReference>
<evidence type="ECO:0000256" key="4">
    <source>
        <dbReference type="ARBA" id="ARBA00022690"/>
    </source>
</evidence>
<reference evidence="9" key="1">
    <citation type="submission" date="2021-01" db="EMBL/GenBank/DDBJ databases">
        <authorList>
            <person name="Zahm M."/>
            <person name="Roques C."/>
            <person name="Cabau C."/>
            <person name="Klopp C."/>
            <person name="Donnadieu C."/>
            <person name="Jouanno E."/>
            <person name="Lampietro C."/>
            <person name="Louis A."/>
            <person name="Herpin A."/>
            <person name="Echchiki A."/>
            <person name="Berthelot C."/>
            <person name="Parey E."/>
            <person name="Roest-Crollius H."/>
            <person name="Braasch I."/>
            <person name="Postlethwait J."/>
            <person name="Bobe J."/>
            <person name="Montfort J."/>
            <person name="Bouchez O."/>
            <person name="Begum T."/>
            <person name="Mejri S."/>
            <person name="Adams A."/>
            <person name="Chen W.-J."/>
            <person name="Guiguen Y."/>
        </authorList>
    </citation>
    <scope>NUCLEOTIDE SEQUENCE</scope>
    <source>
        <tissue evidence="9">Blood</tissue>
    </source>
</reference>
<organism evidence="9 10">
    <name type="scientific">Albula goreensis</name>
    <dbReference type="NCBI Taxonomy" id="1534307"/>
    <lineage>
        <taxon>Eukaryota</taxon>
        <taxon>Metazoa</taxon>
        <taxon>Chordata</taxon>
        <taxon>Craniata</taxon>
        <taxon>Vertebrata</taxon>
        <taxon>Euteleostomi</taxon>
        <taxon>Actinopterygii</taxon>
        <taxon>Neopterygii</taxon>
        <taxon>Teleostei</taxon>
        <taxon>Albuliformes</taxon>
        <taxon>Albulidae</taxon>
        <taxon>Albula</taxon>
    </lineage>
</organism>
<dbReference type="GO" id="GO:0030414">
    <property type="term" value="F:peptidase inhibitor activity"/>
    <property type="evidence" value="ECO:0007669"/>
    <property type="project" value="UniProtKB-KW"/>
</dbReference>
<evidence type="ECO:0000256" key="5">
    <source>
        <dbReference type="ARBA" id="ARBA00022729"/>
    </source>
</evidence>
<name>A0A8T3E211_9TELE</name>
<dbReference type="InterPro" id="IPR001283">
    <property type="entry name" value="CRISP-related"/>
</dbReference>
<feature type="domain" description="SCP" evidence="8">
    <location>
        <begin position="64"/>
        <end position="218"/>
    </location>
</feature>
<dbReference type="OrthoDB" id="414826at2759"/>
<keyword evidence="6" id="KW-0325">Glycoprotein</keyword>
<dbReference type="Pfam" id="PF00188">
    <property type="entry name" value="CAP"/>
    <property type="match status" value="1"/>
</dbReference>
<dbReference type="PANTHER" id="PTHR10334">
    <property type="entry name" value="CYSTEINE-RICH SECRETORY PROTEIN-RELATED"/>
    <property type="match status" value="1"/>
</dbReference>
<sequence>MREMCISLEVLLLCIASGASAVAGANELFSSSVTNSTDLGDTTDHRDGLATIPRTRRRRYISQNDMIEILDYHNKVRANVFPPAANMEYMVWDESLARSAEAWAATCIWDHGPANLMRFLGQNLSVRTGRYRSILQLVKPWYDEVRDYAFPYPRDCNPQCPLRCYGPMCTHYTQMVWATSNRVGCAVNTCYNMYVWGAVWRRATYLVCNYSPKGNWIGEAPYKVGVPCSACPPSYGGSCSNNMCYPVVNSNYLYWFK</sequence>
<dbReference type="EMBL" id="JAERUA010000003">
    <property type="protein sequence ID" value="KAI1902286.1"/>
    <property type="molecule type" value="Genomic_DNA"/>
</dbReference>
<dbReference type="AlphaFoldDB" id="A0A8T3E211"/>
<evidence type="ECO:0000256" key="3">
    <source>
        <dbReference type="ARBA" id="ARBA00022525"/>
    </source>
</evidence>
<evidence type="ECO:0000259" key="8">
    <source>
        <dbReference type="SMART" id="SM00198"/>
    </source>
</evidence>
<evidence type="ECO:0000256" key="6">
    <source>
        <dbReference type="ARBA" id="ARBA00023180"/>
    </source>
</evidence>
<dbReference type="GO" id="GO:0005576">
    <property type="term" value="C:extracellular region"/>
    <property type="evidence" value="ECO:0007669"/>
    <property type="project" value="UniProtKB-SubCell"/>
</dbReference>
<feature type="chain" id="PRO_5035779709" description="SCP domain-containing protein" evidence="7">
    <location>
        <begin position="22"/>
        <end position="257"/>
    </location>
</feature>
<dbReference type="FunFam" id="3.40.33.10:FF:000003">
    <property type="entry name" value="Peptidase inhibitor 15"/>
    <property type="match status" value="1"/>
</dbReference>
<evidence type="ECO:0000313" key="10">
    <source>
        <dbReference type="Proteomes" id="UP000829720"/>
    </source>
</evidence>
<evidence type="ECO:0000313" key="9">
    <source>
        <dbReference type="EMBL" id="KAI1902286.1"/>
    </source>
</evidence>
<comment type="caution">
    <text evidence="9">The sequence shown here is derived from an EMBL/GenBank/DDBJ whole genome shotgun (WGS) entry which is preliminary data.</text>
</comment>
<dbReference type="PROSITE" id="PS01010">
    <property type="entry name" value="CRISP_2"/>
    <property type="match status" value="1"/>
</dbReference>
<protein>
    <recommendedName>
        <fullName evidence="8">SCP domain-containing protein</fullName>
    </recommendedName>
</protein>
<feature type="signal peptide" evidence="7">
    <location>
        <begin position="1"/>
        <end position="21"/>
    </location>
</feature>
<dbReference type="InterPro" id="IPR035940">
    <property type="entry name" value="CAP_sf"/>
</dbReference>
<keyword evidence="5 7" id="KW-0732">Signal</keyword>
<dbReference type="Gene3D" id="3.40.33.10">
    <property type="entry name" value="CAP"/>
    <property type="match status" value="1"/>
</dbReference>
<dbReference type="InterPro" id="IPR014044">
    <property type="entry name" value="CAP_dom"/>
</dbReference>
<accession>A0A8T3E211</accession>
<dbReference type="Proteomes" id="UP000829720">
    <property type="component" value="Unassembled WGS sequence"/>
</dbReference>
<comment type="similarity">
    <text evidence="2">Belongs to the CRISP family.</text>
</comment>
<dbReference type="PRINTS" id="PR00837">
    <property type="entry name" value="V5TPXLIKE"/>
</dbReference>
<dbReference type="SUPFAM" id="SSF55797">
    <property type="entry name" value="PR-1-like"/>
    <property type="match status" value="1"/>
</dbReference>
<evidence type="ECO:0000256" key="2">
    <source>
        <dbReference type="ARBA" id="ARBA00009923"/>
    </source>
</evidence>
<gene>
    <name evidence="9" type="ORF">AGOR_G00043150</name>
</gene>
<evidence type="ECO:0000256" key="7">
    <source>
        <dbReference type="SAM" id="SignalP"/>
    </source>
</evidence>
<proteinExistence type="inferred from homology"/>
<evidence type="ECO:0000256" key="1">
    <source>
        <dbReference type="ARBA" id="ARBA00004613"/>
    </source>
</evidence>
<keyword evidence="3" id="KW-0964">Secreted</keyword>
<keyword evidence="10" id="KW-1185">Reference proteome</keyword>
<comment type="subcellular location">
    <subcellularLocation>
        <location evidence="1">Secreted</location>
    </subcellularLocation>
</comment>
<dbReference type="InterPro" id="IPR018244">
    <property type="entry name" value="Allrgn_V5/Tpx1_CS"/>
</dbReference>